<dbReference type="PROSITE" id="PS00107">
    <property type="entry name" value="PROTEIN_KINASE_ATP"/>
    <property type="match status" value="1"/>
</dbReference>
<dbReference type="InterPro" id="IPR019734">
    <property type="entry name" value="TPR_rpt"/>
</dbReference>
<name>A0ABV8SVL6_9GAMM</name>
<keyword evidence="1" id="KW-0808">Transferase</keyword>
<dbReference type="SMART" id="SM00220">
    <property type="entry name" value="S_TKc"/>
    <property type="match status" value="1"/>
</dbReference>
<evidence type="ECO:0000256" key="2">
    <source>
        <dbReference type="ARBA" id="ARBA00022741"/>
    </source>
</evidence>
<dbReference type="InterPro" id="IPR000719">
    <property type="entry name" value="Prot_kinase_dom"/>
</dbReference>
<keyword evidence="6" id="KW-0472">Membrane</keyword>
<keyword evidence="3" id="KW-0418">Kinase</keyword>
<dbReference type="Gene3D" id="1.25.40.10">
    <property type="entry name" value="Tetratricopeptide repeat domain"/>
    <property type="match status" value="3"/>
</dbReference>
<feature type="transmembrane region" description="Helical" evidence="6">
    <location>
        <begin position="407"/>
        <end position="429"/>
    </location>
</feature>
<dbReference type="PANTHER" id="PTHR43289">
    <property type="entry name" value="MITOGEN-ACTIVATED PROTEIN KINASE KINASE KINASE 20-RELATED"/>
    <property type="match status" value="1"/>
</dbReference>
<dbReference type="InterPro" id="IPR008271">
    <property type="entry name" value="Ser/Thr_kinase_AS"/>
</dbReference>
<dbReference type="Gene3D" id="1.10.510.10">
    <property type="entry name" value="Transferase(Phosphotransferase) domain 1"/>
    <property type="match status" value="1"/>
</dbReference>
<dbReference type="Gene3D" id="3.30.200.20">
    <property type="entry name" value="Phosphorylase Kinase, domain 1"/>
    <property type="match status" value="1"/>
</dbReference>
<evidence type="ECO:0000259" key="7">
    <source>
        <dbReference type="PROSITE" id="PS50011"/>
    </source>
</evidence>
<dbReference type="Pfam" id="PF00069">
    <property type="entry name" value="Pkinase"/>
    <property type="match status" value="1"/>
</dbReference>
<dbReference type="InterPro" id="IPR011009">
    <property type="entry name" value="Kinase-like_dom_sf"/>
</dbReference>
<dbReference type="InterPro" id="IPR017441">
    <property type="entry name" value="Protein_kinase_ATP_BS"/>
</dbReference>
<accession>A0ABV8SVL6</accession>
<dbReference type="SUPFAM" id="SSF48452">
    <property type="entry name" value="TPR-like"/>
    <property type="match status" value="3"/>
</dbReference>
<proteinExistence type="predicted"/>
<reference evidence="9" key="1">
    <citation type="journal article" date="2019" name="Int. J. Syst. Evol. Microbiol.">
        <title>The Global Catalogue of Microorganisms (GCM) 10K type strain sequencing project: providing services to taxonomists for standard genome sequencing and annotation.</title>
        <authorList>
            <consortium name="The Broad Institute Genomics Platform"/>
            <consortium name="The Broad Institute Genome Sequencing Center for Infectious Disease"/>
            <person name="Wu L."/>
            <person name="Ma J."/>
        </authorList>
    </citation>
    <scope>NUCLEOTIDE SEQUENCE [LARGE SCALE GENOMIC DNA]</scope>
    <source>
        <strain evidence="9">CGMCC 1.10759</strain>
    </source>
</reference>
<gene>
    <name evidence="8" type="ORF">ACFPN2_16315</name>
</gene>
<keyword evidence="9" id="KW-1185">Reference proteome</keyword>
<sequence length="888" mass="97372">MENGKNIHEQVTTIVAHARGLSTQDRGDYVRRACGADETLLSHVMQALGDALGEKAAQEQGFWDEVAAGESIRASPLESLEGQLLGRYRIVRKLGSGGMGDVYLAERADEEYQQRVALKIVRGGLFSPQIQSRLRMERQILATLQHPNIARLLDGGRAPDGTPYLVMEYIDGEPIDAYCDRRRLPLEARLQLIRTICGAVHYAHQNLIVHRDLKPNNILITPDGVPKLLDFGIAKLLDSRHSAHTLAVTHFEYRVMTPAHASPEQVRGDVITTASDIYVLGVLMYELLCGKRPFHLVGTSLTDMERIICEQEALPPSAMVARVHTESPELMADLAAHRATTPARLERELRGDLDNIIGMAMRKDPERRYASAEQLAADLEHHLSGQPVLATSDTWLYRTRKFIKRHAWSVAAGVVTVLTLAAFSAVTYIQSQRIAQERDVATAERTRAEQISSFLVELFELSDPSRSRGNQVTAREMLDIGARRIRLGLNDQPETRATLLGTIGRVYGSMGLYDSSVELLEDALKSRVRIHGERAPEVALARVALGNALCDRGQLDACAEHLNAALTLQKELLGADALAIAPTLQAHGRVAQLRGDLDGAERYFNDALALYKHHQKDRTLEAASVLSELASLDAYRSKFEHAATLYRAALDIDRQVLGNDHPSTGIHVQNLAFTLQSQGKLDEAAPLYTESLQILSKVLGETHPMTLDASGNYGRFLHRRGDLAHAEQVLVRVVELDRKARGDQHPYVGHDLVNLGLVRIDAGNPARAQEDFNAALAIYAATLPADHPYTASALSGLGRAQLEQGRLKEAEQTLRQASQIATKSLAADSPQLAAINSSLGRTLLAQKRPTDAAPLLRASYPILARAQGEDAVITKRAKEALASLGSAE</sequence>
<keyword evidence="6" id="KW-1133">Transmembrane helix</keyword>
<evidence type="ECO:0000256" key="3">
    <source>
        <dbReference type="ARBA" id="ARBA00022777"/>
    </source>
</evidence>
<dbReference type="PROSITE" id="PS50011">
    <property type="entry name" value="PROTEIN_KINASE_DOM"/>
    <property type="match status" value="1"/>
</dbReference>
<evidence type="ECO:0000256" key="6">
    <source>
        <dbReference type="SAM" id="Phobius"/>
    </source>
</evidence>
<evidence type="ECO:0000313" key="9">
    <source>
        <dbReference type="Proteomes" id="UP001595904"/>
    </source>
</evidence>
<feature type="binding site" evidence="5">
    <location>
        <position position="119"/>
    </location>
    <ligand>
        <name>ATP</name>
        <dbReference type="ChEBI" id="CHEBI:30616"/>
    </ligand>
</feature>
<keyword evidence="2 5" id="KW-0547">Nucleotide-binding</keyword>
<dbReference type="SUPFAM" id="SSF56112">
    <property type="entry name" value="Protein kinase-like (PK-like)"/>
    <property type="match status" value="1"/>
</dbReference>
<dbReference type="PANTHER" id="PTHR43289:SF34">
    <property type="entry name" value="SERINE_THREONINE-PROTEIN KINASE YBDM-RELATED"/>
    <property type="match status" value="1"/>
</dbReference>
<comment type="caution">
    <text evidence="8">The sequence shown here is derived from an EMBL/GenBank/DDBJ whole genome shotgun (WGS) entry which is preliminary data.</text>
</comment>
<dbReference type="InterPro" id="IPR011990">
    <property type="entry name" value="TPR-like_helical_dom_sf"/>
</dbReference>
<feature type="domain" description="Protein kinase" evidence="7">
    <location>
        <begin position="88"/>
        <end position="389"/>
    </location>
</feature>
<dbReference type="SMART" id="SM00028">
    <property type="entry name" value="TPR"/>
    <property type="match status" value="8"/>
</dbReference>
<evidence type="ECO:0000256" key="5">
    <source>
        <dbReference type="PROSITE-ProRule" id="PRU10141"/>
    </source>
</evidence>
<dbReference type="EMBL" id="JBHSDU010000003">
    <property type="protein sequence ID" value="MFC4310658.1"/>
    <property type="molecule type" value="Genomic_DNA"/>
</dbReference>
<dbReference type="PROSITE" id="PS00108">
    <property type="entry name" value="PROTEIN_KINASE_ST"/>
    <property type="match status" value="1"/>
</dbReference>
<organism evidence="8 9">
    <name type="scientific">Steroidobacter flavus</name>
    <dbReference type="NCBI Taxonomy" id="1842136"/>
    <lineage>
        <taxon>Bacteria</taxon>
        <taxon>Pseudomonadati</taxon>
        <taxon>Pseudomonadota</taxon>
        <taxon>Gammaproteobacteria</taxon>
        <taxon>Steroidobacterales</taxon>
        <taxon>Steroidobacteraceae</taxon>
        <taxon>Steroidobacter</taxon>
    </lineage>
</organism>
<protein>
    <submittedName>
        <fullName evidence="8">Tetratricopeptide repeat protein</fullName>
    </submittedName>
</protein>
<keyword evidence="6" id="KW-0812">Transmembrane</keyword>
<dbReference type="RefSeq" id="WP_380598323.1">
    <property type="nucleotide sequence ID" value="NZ_JBHSDU010000003.1"/>
</dbReference>
<keyword evidence="4 5" id="KW-0067">ATP-binding</keyword>
<dbReference type="Pfam" id="PF13374">
    <property type="entry name" value="TPR_10"/>
    <property type="match status" value="2"/>
</dbReference>
<evidence type="ECO:0000256" key="4">
    <source>
        <dbReference type="ARBA" id="ARBA00022840"/>
    </source>
</evidence>
<dbReference type="Pfam" id="PF13424">
    <property type="entry name" value="TPR_12"/>
    <property type="match status" value="3"/>
</dbReference>
<evidence type="ECO:0000313" key="8">
    <source>
        <dbReference type="EMBL" id="MFC4310658.1"/>
    </source>
</evidence>
<dbReference type="Proteomes" id="UP001595904">
    <property type="component" value="Unassembled WGS sequence"/>
</dbReference>
<evidence type="ECO:0000256" key="1">
    <source>
        <dbReference type="ARBA" id="ARBA00022679"/>
    </source>
</evidence>
<dbReference type="CDD" id="cd14014">
    <property type="entry name" value="STKc_PknB_like"/>
    <property type="match status" value="1"/>
</dbReference>